<organism evidence="2 3">
    <name type="scientific">Seminavis robusta</name>
    <dbReference type="NCBI Taxonomy" id="568900"/>
    <lineage>
        <taxon>Eukaryota</taxon>
        <taxon>Sar</taxon>
        <taxon>Stramenopiles</taxon>
        <taxon>Ochrophyta</taxon>
        <taxon>Bacillariophyta</taxon>
        <taxon>Bacillariophyceae</taxon>
        <taxon>Bacillariophycidae</taxon>
        <taxon>Naviculales</taxon>
        <taxon>Naviculaceae</taxon>
        <taxon>Seminavis</taxon>
    </lineage>
</organism>
<feature type="region of interest" description="Disordered" evidence="1">
    <location>
        <begin position="44"/>
        <end position="102"/>
    </location>
</feature>
<dbReference type="Proteomes" id="UP001153069">
    <property type="component" value="Unassembled WGS sequence"/>
</dbReference>
<evidence type="ECO:0000313" key="2">
    <source>
        <dbReference type="EMBL" id="CAB9510280.1"/>
    </source>
</evidence>
<keyword evidence="3" id="KW-1185">Reference proteome</keyword>
<comment type="caution">
    <text evidence="2">The sequence shown here is derived from an EMBL/GenBank/DDBJ whole genome shotgun (WGS) entry which is preliminary data.</text>
</comment>
<reference evidence="2" key="1">
    <citation type="submission" date="2020-06" db="EMBL/GenBank/DDBJ databases">
        <authorList>
            <consortium name="Plant Systems Biology data submission"/>
        </authorList>
    </citation>
    <scope>NUCLEOTIDE SEQUENCE</scope>
    <source>
        <strain evidence="2">D6</strain>
    </source>
</reference>
<feature type="compositionally biased region" description="Low complexity" evidence="1">
    <location>
        <begin position="92"/>
        <end position="102"/>
    </location>
</feature>
<evidence type="ECO:0000256" key="1">
    <source>
        <dbReference type="SAM" id="MobiDB-lite"/>
    </source>
</evidence>
<name>A0A9N8HFC8_9STRA</name>
<dbReference type="EMBL" id="CAICTM010000428">
    <property type="protein sequence ID" value="CAB9510280.1"/>
    <property type="molecule type" value="Genomic_DNA"/>
</dbReference>
<accession>A0A9N8HFC8</accession>
<gene>
    <name evidence="2" type="ORF">SEMRO_429_G141070.1</name>
</gene>
<dbReference type="AlphaFoldDB" id="A0A9N8HFC8"/>
<protein>
    <submittedName>
        <fullName evidence="2">Uncharacterized protein</fullName>
    </submittedName>
</protein>
<sequence>MENNENLQVQVAQSEVGWRAFLGFCAQQEQARIREDSMNAANKVRANPLSPKNHRRLPSPRGSKAGGKRASFDDETLLQKANQNKRAKMSHESAQSMSSASLHAGMRCEDTLNHVGAGASMMSPALMAHYGNPLQAQQAAAASSLFLNPALFAAANAAAAHQLILAQALAASGSTPTTVQQQLNSIISSEINRLATTGGSSDHGGLARPSYPSMLDAKLPPSALPGNAMMQHDATIACLNLGEEFLPMLPGCKLCDCGMALCHEIGYPNRCSVPFPDNDEGLLTEWCQTLDIADPRRLREIRLNPSKFRLAYWHFRKRGDQKRLLPDQSLQGFVDEVQDTMGRRKPSKRMLELHSYWCRVRRPPTLDP</sequence>
<proteinExistence type="predicted"/>
<evidence type="ECO:0000313" key="3">
    <source>
        <dbReference type="Proteomes" id="UP001153069"/>
    </source>
</evidence>